<evidence type="ECO:0000313" key="1">
    <source>
        <dbReference type="EMBL" id="CDW33857.1"/>
    </source>
</evidence>
<dbReference type="OrthoDB" id="10063355at2759"/>
<proteinExistence type="predicted"/>
<feature type="non-terminal residue" evidence="1">
    <location>
        <position position="1"/>
    </location>
</feature>
<protein>
    <submittedName>
        <fullName evidence="1">Uncharacterized protein</fullName>
    </submittedName>
</protein>
<organism evidence="1">
    <name type="scientific">Lepeophtheirus salmonis</name>
    <name type="common">Salmon louse</name>
    <name type="synonym">Caligus salmonis</name>
    <dbReference type="NCBI Taxonomy" id="72036"/>
    <lineage>
        <taxon>Eukaryota</taxon>
        <taxon>Metazoa</taxon>
        <taxon>Ecdysozoa</taxon>
        <taxon>Arthropoda</taxon>
        <taxon>Crustacea</taxon>
        <taxon>Multicrustacea</taxon>
        <taxon>Hexanauplia</taxon>
        <taxon>Copepoda</taxon>
        <taxon>Siphonostomatoida</taxon>
        <taxon>Caligidae</taxon>
        <taxon>Lepeophtheirus</taxon>
    </lineage>
</organism>
<sequence length="291" mass="33841">KLISISSYTYIPHKKRYLTHKVNTHIERIHSIPTMILGGNINIQLFVLCFQILFGVQSKTDKGFYRMTSILGYRNDGRCGPNHRLRHGAPSHCSVNGASPCCSYQKESCGIGEEYCECDGCTDFRTFNLAQRDVSIHLRRNERFFIISHLTKHLNINNWATIDHIQYSKKTNQTRINYILIIRESHCSKTQPLELDHCQLKSNDINRIACFITLENYSSPKMKIVNKDCIRAKVYEGKPRAQKLRPQMKKSYNSSLIEYTLIKLTQIDGKYNWYTHIGVPKVSPHKVMFFF</sequence>
<dbReference type="EMBL" id="HACA01016496">
    <property type="protein sequence ID" value="CDW33857.1"/>
    <property type="molecule type" value="Transcribed_RNA"/>
</dbReference>
<accession>A0A0K2U7H1</accession>
<dbReference type="AlphaFoldDB" id="A0A0K2U7H1"/>
<name>A0A0K2U7H1_LEPSM</name>
<reference evidence="1" key="1">
    <citation type="submission" date="2014-05" db="EMBL/GenBank/DDBJ databases">
        <authorList>
            <person name="Chronopoulou M."/>
        </authorList>
    </citation>
    <scope>NUCLEOTIDE SEQUENCE</scope>
    <source>
        <tissue evidence="1">Whole organism</tissue>
    </source>
</reference>